<evidence type="ECO:0000313" key="2">
    <source>
        <dbReference type="EMBL" id="KZP28620.1"/>
    </source>
</evidence>
<feature type="region of interest" description="Disordered" evidence="1">
    <location>
        <begin position="226"/>
        <end position="261"/>
    </location>
</feature>
<name>A0A166RSX0_9AGAM</name>
<accession>A0A166RSX0</accession>
<evidence type="ECO:0000256" key="1">
    <source>
        <dbReference type="SAM" id="MobiDB-lite"/>
    </source>
</evidence>
<protein>
    <submittedName>
        <fullName evidence="2">Uncharacterized protein</fullName>
    </submittedName>
</protein>
<gene>
    <name evidence="2" type="ORF">FIBSPDRAFT_245170</name>
</gene>
<sequence length="578" mass="63508">MQRMDQRSDKYSWSSDVLYRRPTDEADFMLHENVLDRTICQFYSGFRTNPPPNTPTKIAKYHVGDTVMFEGDSCPLTAGVGVITGVYGIVAEPGSPDQGERKRVEIHRFVRAVMIDGIPIPSHPNQLYYPCLGSVIVRPKDLFRHCKVLNERPLDQSSDYFCSHVYDEQERRMALFDWIAHRNLAKSSRKWAITLGKASAKKPVDLVANEAEPAYKKFKGVGGQVEAAAAQQQRQSGPSGSSNANPNSMERPSSGLPDSKKRTLSEMQITSDPRARPAGQLALPIPAAAAPPQLYAAGDRNRNSMIQIPPSAPVMRTIYDPYGRPVFTYPEIWLLDPAYRGRNVIVTIGRSAFSLWRNGEQDGRTGYVQSVLDPGNDPVSAMAQFVPLDTVGDSSKMFAIPIIFCLPVSPDQVGEKALVLEGSFKGSCAVLQHAAMWPTTWTVTIPNSPGMGCFSIQSYCMGKVYLPPTTQDPRRSTGSVKPASAVARSSPQGTQTPASAASVPNASVAVDKPFCSTSQQPRANPLLLQRRYRLPQGCRILLPMLRAAGHLHLALQLLLPSELPSFLRSSMARQWPLA</sequence>
<dbReference type="EMBL" id="KV417502">
    <property type="protein sequence ID" value="KZP28620.1"/>
    <property type="molecule type" value="Genomic_DNA"/>
</dbReference>
<evidence type="ECO:0000313" key="3">
    <source>
        <dbReference type="Proteomes" id="UP000076532"/>
    </source>
</evidence>
<feature type="compositionally biased region" description="Polar residues" evidence="1">
    <location>
        <begin position="470"/>
        <end position="479"/>
    </location>
</feature>
<proteinExistence type="predicted"/>
<keyword evidence="3" id="KW-1185">Reference proteome</keyword>
<dbReference type="Proteomes" id="UP000076532">
    <property type="component" value="Unassembled WGS sequence"/>
</dbReference>
<organism evidence="2 3">
    <name type="scientific">Athelia psychrophila</name>
    <dbReference type="NCBI Taxonomy" id="1759441"/>
    <lineage>
        <taxon>Eukaryota</taxon>
        <taxon>Fungi</taxon>
        <taxon>Dikarya</taxon>
        <taxon>Basidiomycota</taxon>
        <taxon>Agaricomycotina</taxon>
        <taxon>Agaricomycetes</taxon>
        <taxon>Agaricomycetidae</taxon>
        <taxon>Atheliales</taxon>
        <taxon>Atheliaceae</taxon>
        <taxon>Athelia</taxon>
    </lineage>
</organism>
<reference evidence="2 3" key="1">
    <citation type="journal article" date="2016" name="Mol. Biol. Evol.">
        <title>Comparative Genomics of Early-Diverging Mushroom-Forming Fungi Provides Insights into the Origins of Lignocellulose Decay Capabilities.</title>
        <authorList>
            <person name="Nagy L.G."/>
            <person name="Riley R."/>
            <person name="Tritt A."/>
            <person name="Adam C."/>
            <person name="Daum C."/>
            <person name="Floudas D."/>
            <person name="Sun H."/>
            <person name="Yadav J.S."/>
            <person name="Pangilinan J."/>
            <person name="Larsson K.H."/>
            <person name="Matsuura K."/>
            <person name="Barry K."/>
            <person name="Labutti K."/>
            <person name="Kuo R."/>
            <person name="Ohm R.A."/>
            <person name="Bhattacharya S.S."/>
            <person name="Shirouzu T."/>
            <person name="Yoshinaga Y."/>
            <person name="Martin F.M."/>
            <person name="Grigoriev I.V."/>
            <person name="Hibbett D.S."/>
        </authorList>
    </citation>
    <scope>NUCLEOTIDE SEQUENCE [LARGE SCALE GENOMIC DNA]</scope>
    <source>
        <strain evidence="2 3">CBS 109695</strain>
    </source>
</reference>
<feature type="compositionally biased region" description="Polar residues" evidence="1">
    <location>
        <begin position="487"/>
        <end position="496"/>
    </location>
</feature>
<feature type="compositionally biased region" description="Low complexity" evidence="1">
    <location>
        <begin position="226"/>
        <end position="248"/>
    </location>
</feature>
<feature type="region of interest" description="Disordered" evidence="1">
    <location>
        <begin position="470"/>
        <end position="504"/>
    </location>
</feature>
<dbReference type="AlphaFoldDB" id="A0A166RSX0"/>